<keyword evidence="1" id="KW-0812">Transmembrane</keyword>
<name>A0A1I1NVJ4_RUMAL</name>
<dbReference type="OrthoDB" id="1828269at2"/>
<dbReference type="EMBL" id="FOKQ01000028">
    <property type="protein sequence ID" value="SFC99518.1"/>
    <property type="molecule type" value="Genomic_DNA"/>
</dbReference>
<protein>
    <recommendedName>
        <fullName evidence="4">WD40-like Beta Propeller Repeat</fullName>
    </recommendedName>
</protein>
<reference evidence="2 3" key="1">
    <citation type="submission" date="2016-10" db="EMBL/GenBank/DDBJ databases">
        <authorList>
            <person name="de Groot N.N."/>
        </authorList>
    </citation>
    <scope>NUCLEOTIDE SEQUENCE [LARGE SCALE GENOMIC DNA]</scope>
    <source>
        <strain evidence="2 3">AR67</strain>
    </source>
</reference>
<dbReference type="Proteomes" id="UP000182192">
    <property type="component" value="Unassembled WGS sequence"/>
</dbReference>
<keyword evidence="1" id="KW-0472">Membrane</keyword>
<organism evidence="2 3">
    <name type="scientific">Ruminococcus albus</name>
    <dbReference type="NCBI Taxonomy" id="1264"/>
    <lineage>
        <taxon>Bacteria</taxon>
        <taxon>Bacillati</taxon>
        <taxon>Bacillota</taxon>
        <taxon>Clostridia</taxon>
        <taxon>Eubacteriales</taxon>
        <taxon>Oscillospiraceae</taxon>
        <taxon>Ruminococcus</taxon>
    </lineage>
</organism>
<accession>A0A1I1NVJ4</accession>
<dbReference type="InterPro" id="IPR011659">
    <property type="entry name" value="WD40"/>
</dbReference>
<proteinExistence type="predicted"/>
<evidence type="ECO:0000313" key="3">
    <source>
        <dbReference type="Proteomes" id="UP000182192"/>
    </source>
</evidence>
<evidence type="ECO:0000256" key="1">
    <source>
        <dbReference type="SAM" id="Phobius"/>
    </source>
</evidence>
<dbReference type="RefSeq" id="WP_074962532.1">
    <property type="nucleotide sequence ID" value="NZ_FOKQ01000028.1"/>
</dbReference>
<keyword evidence="1" id="KW-1133">Transmembrane helix</keyword>
<dbReference type="AlphaFoldDB" id="A0A1I1NVJ4"/>
<dbReference type="SUPFAM" id="SSF82171">
    <property type="entry name" value="DPP6 N-terminal domain-like"/>
    <property type="match status" value="1"/>
</dbReference>
<feature type="transmembrane region" description="Helical" evidence="1">
    <location>
        <begin position="87"/>
        <end position="106"/>
    </location>
</feature>
<evidence type="ECO:0008006" key="4">
    <source>
        <dbReference type="Google" id="ProtNLM"/>
    </source>
</evidence>
<evidence type="ECO:0000313" key="2">
    <source>
        <dbReference type="EMBL" id="SFC99518.1"/>
    </source>
</evidence>
<gene>
    <name evidence="2" type="ORF">SAMN02910406_02837</name>
</gene>
<dbReference type="Pfam" id="PF07676">
    <property type="entry name" value="PD40"/>
    <property type="match status" value="1"/>
</dbReference>
<sequence length="522" mass="59365">MEERLNKIAENMTEEQAEVFEDSFSDFGADSSISEEQTDRILSSFMRKAGFDMNETNSIISQNRDIKVEATGVTKVRSNARIQLKRSGAIAACIALLAAGGLVFSLKNNIKSANRENFSYSEKADKKSDDTGLQNLKKNVEQNTGMILKLRKAYPDCMVQRINDDRYLIYNHAVKNGGSVDARLMIYDVPSDSVINTINTEQYVLFDMQPENKIATYAFIIDDENKVREYLATIYDDSGNVLYEYDLDLNNIDHEPGRIGEQIMPYPSPDGKTLCFKYIWMESAGEYDNVQHSILYYVRYEDQKNIIKLAGDESNSVRPKISNDLLLLAYSDDDGINRAYLYSLSDMSSSYELKWLETLSEEKFEQPGRFSANGNSIIFIGEEDNKLNILKPDENGDIKVGDKCCSIFEYDLFDEVKDDKAFACVTQDGKYAAAACITEDNKMISTLYEINDDGINELKTIEKELEDTEFSCFAYDSFEDDVNLGFDSKKGVLTLIRVRPEEKDLYNNEGNCEVRTDTINFF</sequence>